<dbReference type="EMBL" id="AGUE01000113">
    <property type="protein sequence ID" value="EHK99538.1"/>
    <property type="molecule type" value="Genomic_DNA"/>
</dbReference>
<feature type="transmembrane region" description="Helical" evidence="7">
    <location>
        <begin position="287"/>
        <end position="310"/>
    </location>
</feature>
<evidence type="ECO:0000256" key="7">
    <source>
        <dbReference type="SAM" id="Phobius"/>
    </source>
</evidence>
<dbReference type="GO" id="GO:0016020">
    <property type="term" value="C:membrane"/>
    <property type="evidence" value="ECO:0007669"/>
    <property type="project" value="UniProtKB-SubCell"/>
</dbReference>
<dbReference type="Pfam" id="PF00083">
    <property type="entry name" value="Sugar_tr"/>
    <property type="match status" value="1"/>
</dbReference>
<dbReference type="InParanoid" id="H0EPM5"/>
<keyword evidence="6 7" id="KW-0472">Membrane</keyword>
<gene>
    <name evidence="9" type="ORF">M7I_4609</name>
</gene>
<dbReference type="Proteomes" id="UP000005446">
    <property type="component" value="Unassembled WGS sequence"/>
</dbReference>
<evidence type="ECO:0000256" key="3">
    <source>
        <dbReference type="ARBA" id="ARBA00022448"/>
    </source>
</evidence>
<comment type="subcellular location">
    <subcellularLocation>
        <location evidence="1">Membrane</location>
        <topology evidence="1">Multi-pass membrane protein</topology>
    </subcellularLocation>
</comment>
<keyword evidence="4 7" id="KW-0812">Transmembrane</keyword>
<proteinExistence type="inferred from homology"/>
<dbReference type="HOGENOM" id="CLU_001265_30_3_1"/>
<feature type="transmembrane region" description="Helical" evidence="7">
    <location>
        <begin position="350"/>
        <end position="370"/>
    </location>
</feature>
<feature type="transmembrane region" description="Helical" evidence="7">
    <location>
        <begin position="258"/>
        <end position="275"/>
    </location>
</feature>
<evidence type="ECO:0000256" key="1">
    <source>
        <dbReference type="ARBA" id="ARBA00004141"/>
    </source>
</evidence>
<feature type="transmembrane region" description="Helical" evidence="7">
    <location>
        <begin position="322"/>
        <end position="344"/>
    </location>
</feature>
<feature type="transmembrane region" description="Helical" evidence="7">
    <location>
        <begin position="138"/>
        <end position="156"/>
    </location>
</feature>
<feature type="transmembrane region" description="Helical" evidence="7">
    <location>
        <begin position="104"/>
        <end position="126"/>
    </location>
</feature>
<dbReference type="GO" id="GO:0005351">
    <property type="term" value="F:carbohydrate:proton symporter activity"/>
    <property type="evidence" value="ECO:0007669"/>
    <property type="project" value="TreeGrafter"/>
</dbReference>
<keyword evidence="3" id="KW-0813">Transport</keyword>
<dbReference type="AlphaFoldDB" id="H0EPM5"/>
<dbReference type="InterPro" id="IPR020846">
    <property type="entry name" value="MFS_dom"/>
</dbReference>
<dbReference type="PROSITE" id="PS50850">
    <property type="entry name" value="MFS"/>
    <property type="match status" value="1"/>
</dbReference>
<dbReference type="InterPro" id="IPR005828">
    <property type="entry name" value="MFS_sugar_transport-like"/>
</dbReference>
<accession>H0EPM5</accession>
<name>H0EPM5_GLAL7</name>
<evidence type="ECO:0000313" key="10">
    <source>
        <dbReference type="Proteomes" id="UP000005446"/>
    </source>
</evidence>
<evidence type="ECO:0000256" key="4">
    <source>
        <dbReference type="ARBA" id="ARBA00022692"/>
    </source>
</evidence>
<organism evidence="9 10">
    <name type="scientific">Glarea lozoyensis (strain ATCC 74030 / MF5533)</name>
    <dbReference type="NCBI Taxonomy" id="1104152"/>
    <lineage>
        <taxon>Eukaryota</taxon>
        <taxon>Fungi</taxon>
        <taxon>Dikarya</taxon>
        <taxon>Ascomycota</taxon>
        <taxon>Pezizomycotina</taxon>
        <taxon>Leotiomycetes</taxon>
        <taxon>Helotiales</taxon>
        <taxon>Helotiaceae</taxon>
        <taxon>Glarea</taxon>
    </lineage>
</organism>
<dbReference type="PRINTS" id="PR00171">
    <property type="entry name" value="SUGRTRNSPORT"/>
</dbReference>
<feature type="transmembrane region" description="Helical" evidence="7">
    <location>
        <begin position="176"/>
        <end position="193"/>
    </location>
</feature>
<evidence type="ECO:0000313" key="9">
    <source>
        <dbReference type="EMBL" id="EHK99538.1"/>
    </source>
</evidence>
<comment type="caution">
    <text evidence="9">The sequence shown here is derived from an EMBL/GenBank/DDBJ whole genome shotgun (WGS) entry which is preliminary data.</text>
</comment>
<dbReference type="PANTHER" id="PTHR48022:SF45">
    <property type="entry name" value="MAJOR FACILITATOR SUPERFAMILY (MFS) PROFILE DOMAIN-CONTAINING PROTEIN-RELATED"/>
    <property type="match status" value="1"/>
</dbReference>
<keyword evidence="5 7" id="KW-1133">Transmembrane helix</keyword>
<dbReference type="SUPFAM" id="SSF103473">
    <property type="entry name" value="MFS general substrate transporter"/>
    <property type="match status" value="1"/>
</dbReference>
<evidence type="ECO:0000256" key="2">
    <source>
        <dbReference type="ARBA" id="ARBA00010992"/>
    </source>
</evidence>
<evidence type="ECO:0000256" key="5">
    <source>
        <dbReference type="ARBA" id="ARBA00022989"/>
    </source>
</evidence>
<dbReference type="PANTHER" id="PTHR48022">
    <property type="entry name" value="PLASTIDIC GLUCOSE TRANSPORTER 4"/>
    <property type="match status" value="1"/>
</dbReference>
<dbReference type="InterPro" id="IPR036259">
    <property type="entry name" value="MFS_trans_sf"/>
</dbReference>
<dbReference type="InterPro" id="IPR003663">
    <property type="entry name" value="Sugar/inositol_transpt"/>
</dbReference>
<protein>
    <submittedName>
        <fullName evidence="9">Putative Sugar transporter STL1</fullName>
    </submittedName>
</protein>
<evidence type="ECO:0000256" key="6">
    <source>
        <dbReference type="ARBA" id="ARBA00023136"/>
    </source>
</evidence>
<keyword evidence="10" id="KW-1185">Reference proteome</keyword>
<dbReference type="Gene3D" id="1.20.1250.20">
    <property type="entry name" value="MFS general substrate transporter like domains"/>
    <property type="match status" value="2"/>
</dbReference>
<reference evidence="9 10" key="1">
    <citation type="journal article" date="2012" name="Eukaryot. Cell">
        <title>Genome sequence of the fungus Glarea lozoyensis: the first genome sequence of a species from the Helotiaceae family.</title>
        <authorList>
            <person name="Youssar L."/>
            <person name="Gruening B.A."/>
            <person name="Erxleben A."/>
            <person name="Guenther S."/>
            <person name="Huettel W."/>
        </authorList>
    </citation>
    <scope>NUCLEOTIDE SEQUENCE [LARGE SCALE GENOMIC DNA]</scope>
    <source>
        <strain evidence="10">ATCC 74030 / MF5533</strain>
    </source>
</reference>
<dbReference type="InterPro" id="IPR050360">
    <property type="entry name" value="MFS_Sugar_Transporters"/>
</dbReference>
<dbReference type="OrthoDB" id="6612291at2759"/>
<evidence type="ECO:0000259" key="8">
    <source>
        <dbReference type="PROSITE" id="PS50850"/>
    </source>
</evidence>
<feature type="domain" description="Major facilitator superfamily (MFS) profile" evidence="8">
    <location>
        <begin position="14"/>
        <end position="429"/>
    </location>
</feature>
<keyword evidence="9" id="KW-0762">Sugar transport</keyword>
<sequence length="429" mass="46786">MALLRGSKLSVAQIALVVAPAFVLFGYNQAGVGGLLSLPDWTKTFPEIDTTNTTGSEKRALVGALACMYIGNFLGRRKNIFLGGALSLVGEVLCTSSYGLAQFIVGRTIIGLGVGILSATVPVWQAECSSAAHRGKHVVLDGLFMTFGYTLESWVNLGASQIKSGPNISASWRFPLALPIALSIMLMACIFTMPESPRWLIQMGRVEEARSILSKLKDLPEDDPVINAEIDGIQYTLEETTVKKASMKDMFTMGPEKLFYRMGSCMLALAISTSFPNSNKSAGVASVFFVFMYNFFVPIGFLGANFLYCAEVAPVKLRVSMSAISTANHWLWNFVVVMATPVAIANIGNYYFILFCVISFCIPLSVYFFYPETMGQSLEQIDAVFRDNNNPLAIVAASKILSSGDPKKIYQEKKSESRVENVISGKEDV</sequence>
<feature type="transmembrane region" description="Helical" evidence="7">
    <location>
        <begin position="12"/>
        <end position="38"/>
    </location>
</feature>
<comment type="similarity">
    <text evidence="2">Belongs to the major facilitator superfamily. Sugar transporter (TC 2.A.1.1) family.</text>
</comment>